<keyword evidence="6 8" id="KW-0030">Aminoacyl-tRNA synthetase</keyword>
<evidence type="ECO:0000259" key="10">
    <source>
        <dbReference type="PROSITE" id="PS50862"/>
    </source>
</evidence>
<dbReference type="Pfam" id="PF03129">
    <property type="entry name" value="HGTP_anticodon"/>
    <property type="match status" value="1"/>
</dbReference>
<feature type="binding site" evidence="9">
    <location>
        <position position="141"/>
    </location>
    <ligand>
        <name>L-histidine</name>
        <dbReference type="ChEBI" id="CHEBI:57595"/>
    </ligand>
</feature>
<sequence>MAEKKRTKADSRLFHVPRGMHDVLPADQPWWDRVSRVVRDLADFYNFGRIETPILESAALFERGVGQDTDMVSKEMYFVKTKGGDVLALRPENTASVVRAYLEHHLSRVSQPQRLWYQGLFFRHENPQAGRFRQFSQVGFEIIGGANDPIYDAQIVMVFSRLLEELKIRNTVLKVNSIGCRVCRPLYKRQLQAHYKRYEKKICADCVYRLKTNPLRLLDCKDEACKGIKEKAPNFFDKLCVTCSNHLKTVLEYLDELAVSYALDNQLVRGIDYYSRTVFEFFVEGPGSEVGALPGGGRYDYLVETLGGRMTPAVGGACGIERLIHVMKAQEVKLPQKNQKKVFLIHVGEQAKKKSLRIIESLRSAGIPVVESLGRESLKAQLKMADREGAELALIFGQREIFEENIIVRNLKNSLQETVALDKLVEEIKRRLRNS</sequence>
<evidence type="ECO:0000256" key="3">
    <source>
        <dbReference type="ARBA" id="ARBA00022741"/>
    </source>
</evidence>
<keyword evidence="5 8" id="KW-0648">Protein biosynthesis</keyword>
<dbReference type="Pfam" id="PF13393">
    <property type="entry name" value="tRNA-synt_His"/>
    <property type="match status" value="1"/>
</dbReference>
<dbReference type="GO" id="GO:0004821">
    <property type="term" value="F:histidine-tRNA ligase activity"/>
    <property type="evidence" value="ECO:0007669"/>
    <property type="project" value="UniProtKB-UniRule"/>
</dbReference>
<evidence type="ECO:0000256" key="1">
    <source>
        <dbReference type="ARBA" id="ARBA00008226"/>
    </source>
</evidence>
<dbReference type="HAMAP" id="MF_00127">
    <property type="entry name" value="His_tRNA_synth"/>
    <property type="match status" value="1"/>
</dbReference>
<dbReference type="InterPro" id="IPR015807">
    <property type="entry name" value="His-tRNA-ligase"/>
</dbReference>
<keyword evidence="4 8" id="KW-0067">ATP-binding</keyword>
<evidence type="ECO:0000256" key="8">
    <source>
        <dbReference type="HAMAP-Rule" id="MF_00127"/>
    </source>
</evidence>
<evidence type="ECO:0000313" key="12">
    <source>
        <dbReference type="Proteomes" id="UP000178495"/>
    </source>
</evidence>
<proteinExistence type="inferred from homology"/>
<feature type="binding site" evidence="9">
    <location>
        <begin position="273"/>
        <end position="274"/>
    </location>
    <ligand>
        <name>L-histidine</name>
        <dbReference type="ChEBI" id="CHEBI:57595"/>
    </ligand>
</feature>
<dbReference type="EC" id="6.1.1.21" evidence="8"/>
<dbReference type="GO" id="GO:0006427">
    <property type="term" value="P:histidyl-tRNA aminoacylation"/>
    <property type="evidence" value="ECO:0007669"/>
    <property type="project" value="UniProtKB-UniRule"/>
</dbReference>
<comment type="subunit">
    <text evidence="8">Homodimer.</text>
</comment>
<evidence type="ECO:0000256" key="9">
    <source>
        <dbReference type="PIRSR" id="PIRSR001549-1"/>
    </source>
</evidence>
<feature type="domain" description="Aminoacyl-transfer RNA synthetases class-II family profile" evidence="10">
    <location>
        <begin position="31"/>
        <end position="335"/>
    </location>
</feature>
<keyword evidence="3 8" id="KW-0547">Nucleotide-binding</keyword>
<dbReference type="PANTHER" id="PTHR43707:SF1">
    <property type="entry name" value="HISTIDINE--TRNA LIGASE, MITOCHONDRIAL-RELATED"/>
    <property type="match status" value="1"/>
</dbReference>
<dbReference type="PIRSF" id="PIRSF001549">
    <property type="entry name" value="His-tRNA_synth"/>
    <property type="match status" value="1"/>
</dbReference>
<dbReference type="InterPro" id="IPR004516">
    <property type="entry name" value="HisRS/HisZ"/>
</dbReference>
<comment type="caution">
    <text evidence="11">The sequence shown here is derived from an EMBL/GenBank/DDBJ whole genome shotgun (WGS) entry which is preliminary data.</text>
</comment>
<evidence type="ECO:0000256" key="7">
    <source>
        <dbReference type="ARBA" id="ARBA00047639"/>
    </source>
</evidence>
<dbReference type="SUPFAM" id="SSF52954">
    <property type="entry name" value="Class II aaRS ABD-related"/>
    <property type="match status" value="1"/>
</dbReference>
<comment type="similarity">
    <text evidence="1 8">Belongs to the class-II aminoacyl-tRNA synthetase family.</text>
</comment>
<evidence type="ECO:0000256" key="6">
    <source>
        <dbReference type="ARBA" id="ARBA00023146"/>
    </source>
</evidence>
<feature type="binding site" evidence="9">
    <location>
        <begin position="92"/>
        <end position="94"/>
    </location>
    <ligand>
        <name>L-histidine</name>
        <dbReference type="ChEBI" id="CHEBI:57595"/>
    </ligand>
</feature>
<name>A0A1G2CJP8_9BACT</name>
<dbReference type="AlphaFoldDB" id="A0A1G2CJP8"/>
<dbReference type="InterPro" id="IPR004154">
    <property type="entry name" value="Anticodon-bd"/>
</dbReference>
<dbReference type="GO" id="GO:0005737">
    <property type="term" value="C:cytoplasm"/>
    <property type="evidence" value="ECO:0007669"/>
    <property type="project" value="UniProtKB-SubCell"/>
</dbReference>
<evidence type="ECO:0000256" key="4">
    <source>
        <dbReference type="ARBA" id="ARBA00022840"/>
    </source>
</evidence>
<protein>
    <recommendedName>
        <fullName evidence="8">Histidine--tRNA ligase</fullName>
        <ecNumber evidence="8">6.1.1.21</ecNumber>
    </recommendedName>
    <alternativeName>
        <fullName evidence="8">Histidyl-tRNA synthetase</fullName>
        <shortName evidence="8">HisRS</shortName>
    </alternativeName>
</protein>
<dbReference type="GO" id="GO:0005524">
    <property type="term" value="F:ATP binding"/>
    <property type="evidence" value="ECO:0007669"/>
    <property type="project" value="UniProtKB-UniRule"/>
</dbReference>
<keyword evidence="2 8" id="KW-0436">Ligase</keyword>
<dbReference type="PANTHER" id="PTHR43707">
    <property type="entry name" value="HISTIDYL-TRNA SYNTHETASE"/>
    <property type="match status" value="1"/>
</dbReference>
<dbReference type="SUPFAM" id="SSF55681">
    <property type="entry name" value="Class II aaRS and biotin synthetases"/>
    <property type="match status" value="1"/>
</dbReference>
<comment type="subcellular location">
    <subcellularLocation>
        <location evidence="8">Cytoplasm</location>
    </subcellularLocation>
</comment>
<dbReference type="InterPro" id="IPR045864">
    <property type="entry name" value="aa-tRNA-synth_II/BPL/LPL"/>
</dbReference>
<reference evidence="11 12" key="1">
    <citation type="journal article" date="2016" name="Nat. Commun.">
        <title>Thousands of microbial genomes shed light on interconnected biogeochemical processes in an aquifer system.</title>
        <authorList>
            <person name="Anantharaman K."/>
            <person name="Brown C.T."/>
            <person name="Hug L.A."/>
            <person name="Sharon I."/>
            <person name="Castelle C.J."/>
            <person name="Probst A.J."/>
            <person name="Thomas B.C."/>
            <person name="Singh A."/>
            <person name="Wilkins M.J."/>
            <person name="Karaoz U."/>
            <person name="Brodie E.L."/>
            <person name="Williams K.H."/>
            <person name="Hubbard S.S."/>
            <person name="Banfield J.F."/>
        </authorList>
    </citation>
    <scope>NUCLEOTIDE SEQUENCE [LARGE SCALE GENOMIC DNA]</scope>
</reference>
<dbReference type="STRING" id="1798652.A3A43_01715"/>
<dbReference type="NCBIfam" id="TIGR00442">
    <property type="entry name" value="hisS"/>
    <property type="match status" value="1"/>
</dbReference>
<dbReference type="InterPro" id="IPR006195">
    <property type="entry name" value="aa-tRNA-synth_II"/>
</dbReference>
<gene>
    <name evidence="8" type="primary">hisS</name>
    <name evidence="11" type="ORF">A3A43_01715</name>
</gene>
<keyword evidence="8" id="KW-0963">Cytoplasm</keyword>
<accession>A0A1G2CJP8</accession>
<comment type="catalytic activity">
    <reaction evidence="7 8">
        <text>tRNA(His) + L-histidine + ATP = L-histidyl-tRNA(His) + AMP + diphosphate + H(+)</text>
        <dbReference type="Rhea" id="RHEA:17313"/>
        <dbReference type="Rhea" id="RHEA-COMP:9665"/>
        <dbReference type="Rhea" id="RHEA-COMP:9689"/>
        <dbReference type="ChEBI" id="CHEBI:15378"/>
        <dbReference type="ChEBI" id="CHEBI:30616"/>
        <dbReference type="ChEBI" id="CHEBI:33019"/>
        <dbReference type="ChEBI" id="CHEBI:57595"/>
        <dbReference type="ChEBI" id="CHEBI:78442"/>
        <dbReference type="ChEBI" id="CHEBI:78527"/>
        <dbReference type="ChEBI" id="CHEBI:456215"/>
        <dbReference type="EC" id="6.1.1.21"/>
    </reaction>
</comment>
<dbReference type="InterPro" id="IPR033656">
    <property type="entry name" value="HisRS_anticodon"/>
</dbReference>
<evidence type="ECO:0000256" key="2">
    <source>
        <dbReference type="ARBA" id="ARBA00022598"/>
    </source>
</evidence>
<dbReference type="Proteomes" id="UP000178495">
    <property type="component" value="Unassembled WGS sequence"/>
</dbReference>
<dbReference type="CDD" id="cd00773">
    <property type="entry name" value="HisRS-like_core"/>
    <property type="match status" value="1"/>
</dbReference>
<evidence type="ECO:0000313" key="11">
    <source>
        <dbReference type="EMBL" id="OGZ01605.1"/>
    </source>
</evidence>
<feature type="binding site" evidence="9">
    <location>
        <position position="137"/>
    </location>
    <ligand>
        <name>L-histidine</name>
        <dbReference type="ChEBI" id="CHEBI:57595"/>
    </ligand>
</feature>
<feature type="binding site" evidence="9">
    <location>
        <position position="123"/>
    </location>
    <ligand>
        <name>L-histidine</name>
        <dbReference type="ChEBI" id="CHEBI:57595"/>
    </ligand>
</feature>
<dbReference type="Gene3D" id="3.40.50.800">
    <property type="entry name" value="Anticodon-binding domain"/>
    <property type="match status" value="1"/>
</dbReference>
<dbReference type="InterPro" id="IPR036621">
    <property type="entry name" value="Anticodon-bd_dom_sf"/>
</dbReference>
<dbReference type="PROSITE" id="PS50862">
    <property type="entry name" value="AA_TRNA_LIGASE_II"/>
    <property type="match status" value="1"/>
</dbReference>
<dbReference type="EMBL" id="MHLC01000007">
    <property type="protein sequence ID" value="OGZ01605.1"/>
    <property type="molecule type" value="Genomic_DNA"/>
</dbReference>
<dbReference type="InterPro" id="IPR041715">
    <property type="entry name" value="HisRS-like_core"/>
</dbReference>
<dbReference type="Gene3D" id="3.30.930.10">
    <property type="entry name" value="Bira Bifunctional Protein, Domain 2"/>
    <property type="match status" value="1"/>
</dbReference>
<organism evidence="11 12">
    <name type="scientific">Candidatus Liptonbacteria bacterium RIFCSPLOWO2_01_FULL_56_20</name>
    <dbReference type="NCBI Taxonomy" id="1798652"/>
    <lineage>
        <taxon>Bacteria</taxon>
        <taxon>Candidatus Liptoniibacteriota</taxon>
    </lineage>
</organism>
<dbReference type="CDD" id="cd00859">
    <property type="entry name" value="HisRS_anticodon"/>
    <property type="match status" value="1"/>
</dbReference>
<evidence type="ECO:0000256" key="5">
    <source>
        <dbReference type="ARBA" id="ARBA00022917"/>
    </source>
</evidence>
<feature type="binding site" evidence="9">
    <location>
        <position position="269"/>
    </location>
    <ligand>
        <name>L-histidine</name>
        <dbReference type="ChEBI" id="CHEBI:57595"/>
    </ligand>
</feature>